<sequence length="377" mass="39699">MRTYAVARAVRGIEPLVAAEISGLGRVRATRHREVWFETAEPGPGLLGLRTADDVLLVAAVVDGVGRDRSALERLGRAAREIDAPGLLRLRRRITGAARRADGEAREQGGPSPLTGVEVSASFVGRRNYTRFDLEDSVGAALARPLGLPYHPRRDGGVPPGGSLAWRVTVEDDQAVIALRVADRPLHRRPYKLGTVAGTLHPPMAAAMARLAGIGGAGTVLDPCCGAGTTLIEAHALAPGACLLGVDRDPLALRTAAANAARASSGRSAFGWALGDAGRLPVPDGGVERVLVNPPWGRQVAPSGALARDAGLLWRELWRVLAGDGVAVALLHEGAPGATGVPPGFEVERTLEVSLAGRHPVIAVLRKRPRPRRRRDR</sequence>
<evidence type="ECO:0000259" key="1">
    <source>
        <dbReference type="Pfam" id="PF01170"/>
    </source>
</evidence>
<comment type="caution">
    <text evidence="2">The sequence shown here is derived from an EMBL/GenBank/DDBJ whole genome shotgun (WGS) entry which is preliminary data.</text>
</comment>
<protein>
    <recommendedName>
        <fullName evidence="1">Ribosomal RNA large subunit methyltransferase K/L-like methyltransferase domain-containing protein</fullName>
    </recommendedName>
</protein>
<dbReference type="RefSeq" id="WP_225263932.1">
    <property type="nucleotide sequence ID" value="NZ_BMNH01000022.1"/>
</dbReference>
<evidence type="ECO:0000313" key="3">
    <source>
        <dbReference type="Proteomes" id="UP000646523"/>
    </source>
</evidence>
<dbReference type="PANTHER" id="PTHR14911">
    <property type="entry name" value="THUMP DOMAIN-CONTAINING"/>
    <property type="match status" value="1"/>
</dbReference>
<accession>A0A917ZAC6</accession>
<dbReference type="Gene3D" id="3.40.50.150">
    <property type="entry name" value="Vaccinia Virus protein VP39"/>
    <property type="match status" value="1"/>
</dbReference>
<organism evidence="2 3">
    <name type="scientific">Nonomuraea cavernae</name>
    <dbReference type="NCBI Taxonomy" id="2045107"/>
    <lineage>
        <taxon>Bacteria</taxon>
        <taxon>Bacillati</taxon>
        <taxon>Actinomycetota</taxon>
        <taxon>Actinomycetes</taxon>
        <taxon>Streptosporangiales</taxon>
        <taxon>Streptosporangiaceae</taxon>
        <taxon>Nonomuraea</taxon>
    </lineage>
</organism>
<dbReference type="Proteomes" id="UP000646523">
    <property type="component" value="Unassembled WGS sequence"/>
</dbReference>
<dbReference type="InterPro" id="IPR000241">
    <property type="entry name" value="RlmKL-like_Mtase"/>
</dbReference>
<name>A0A917ZAC6_9ACTN</name>
<dbReference type="GO" id="GO:0030488">
    <property type="term" value="P:tRNA methylation"/>
    <property type="evidence" value="ECO:0007669"/>
    <property type="project" value="TreeGrafter"/>
</dbReference>
<dbReference type="GO" id="GO:0016423">
    <property type="term" value="F:tRNA (guanine) methyltransferase activity"/>
    <property type="evidence" value="ECO:0007669"/>
    <property type="project" value="TreeGrafter"/>
</dbReference>
<reference evidence="2" key="1">
    <citation type="journal article" date="2014" name="Int. J. Syst. Evol. Microbiol.">
        <title>Complete genome sequence of Corynebacterium casei LMG S-19264T (=DSM 44701T), isolated from a smear-ripened cheese.</title>
        <authorList>
            <consortium name="US DOE Joint Genome Institute (JGI-PGF)"/>
            <person name="Walter F."/>
            <person name="Albersmeier A."/>
            <person name="Kalinowski J."/>
            <person name="Ruckert C."/>
        </authorList>
    </citation>
    <scope>NUCLEOTIDE SEQUENCE</scope>
    <source>
        <strain evidence="2">CGMCC 4.7368</strain>
    </source>
</reference>
<dbReference type="SUPFAM" id="SSF53335">
    <property type="entry name" value="S-adenosyl-L-methionine-dependent methyltransferases"/>
    <property type="match status" value="1"/>
</dbReference>
<dbReference type="Pfam" id="PF01170">
    <property type="entry name" value="UPF0020"/>
    <property type="match status" value="1"/>
</dbReference>
<proteinExistence type="predicted"/>
<dbReference type="InterPro" id="IPR029063">
    <property type="entry name" value="SAM-dependent_MTases_sf"/>
</dbReference>
<dbReference type="PANTHER" id="PTHR14911:SF13">
    <property type="entry name" value="TRNA (GUANINE(6)-N2)-METHYLTRANSFERASE THUMP3"/>
    <property type="match status" value="1"/>
</dbReference>
<evidence type="ECO:0000313" key="2">
    <source>
        <dbReference type="EMBL" id="GGO77354.1"/>
    </source>
</evidence>
<dbReference type="AlphaFoldDB" id="A0A917ZAC6"/>
<feature type="domain" description="Ribosomal RNA large subunit methyltransferase K/L-like methyltransferase" evidence="1">
    <location>
        <begin position="191"/>
        <end position="333"/>
    </location>
</feature>
<gene>
    <name evidence="2" type="ORF">GCM10012289_56840</name>
</gene>
<reference evidence="2" key="2">
    <citation type="submission" date="2020-09" db="EMBL/GenBank/DDBJ databases">
        <authorList>
            <person name="Sun Q."/>
            <person name="Zhou Y."/>
        </authorList>
    </citation>
    <scope>NUCLEOTIDE SEQUENCE</scope>
    <source>
        <strain evidence="2">CGMCC 4.7368</strain>
    </source>
</reference>
<keyword evidence="3" id="KW-1185">Reference proteome</keyword>
<dbReference type="EMBL" id="BMNH01000022">
    <property type="protein sequence ID" value="GGO77354.1"/>
    <property type="molecule type" value="Genomic_DNA"/>
</dbReference>
<dbReference type="Gene3D" id="3.30.2130.30">
    <property type="match status" value="1"/>
</dbReference>